<dbReference type="PANTHER" id="PTHR21180:SF32">
    <property type="entry name" value="ENDONUCLEASE_EXONUCLEASE_PHOSPHATASE FAMILY DOMAIN-CONTAINING PROTEIN 1"/>
    <property type="match status" value="1"/>
</dbReference>
<proteinExistence type="predicted"/>
<dbReference type="InterPro" id="IPR010994">
    <property type="entry name" value="RuvA_2-like"/>
</dbReference>
<comment type="caution">
    <text evidence="3">The sequence shown here is derived from an EMBL/GenBank/DDBJ whole genome shotgun (WGS) entry which is preliminary data.</text>
</comment>
<dbReference type="GO" id="GO:0015628">
    <property type="term" value="P:protein secretion by the type II secretion system"/>
    <property type="evidence" value="ECO:0007669"/>
    <property type="project" value="TreeGrafter"/>
</dbReference>
<dbReference type="PANTHER" id="PTHR21180">
    <property type="entry name" value="ENDONUCLEASE/EXONUCLEASE/PHOSPHATASE FAMILY DOMAIN-CONTAINING PROTEIN 1"/>
    <property type="match status" value="1"/>
</dbReference>
<dbReference type="AlphaFoldDB" id="A0A3E2B1N6"/>
<organism evidence="3 4">
    <name type="scientific">Evtepia gabavorous</name>
    <dbReference type="NCBI Taxonomy" id="2211183"/>
    <lineage>
        <taxon>Bacteria</taxon>
        <taxon>Bacillati</taxon>
        <taxon>Bacillota</taxon>
        <taxon>Clostridia</taxon>
        <taxon>Eubacteriales</taxon>
        <taxon>Evtepia</taxon>
    </lineage>
</organism>
<keyword evidence="1" id="KW-1133">Transmembrane helix</keyword>
<gene>
    <name evidence="3" type="ORF">DV520_10285</name>
</gene>
<keyword evidence="1" id="KW-0812">Transmembrane</keyword>
<feature type="domain" description="Helix-hairpin-helix DNA-binding motif class 1" evidence="2">
    <location>
        <begin position="198"/>
        <end position="217"/>
    </location>
</feature>
<dbReference type="NCBIfam" id="TIGR00426">
    <property type="entry name" value="competence protein ComEA helix-hairpin-helix repeat region"/>
    <property type="match status" value="1"/>
</dbReference>
<dbReference type="InterPro" id="IPR003583">
    <property type="entry name" value="Hlx-hairpin-Hlx_DNA-bd_motif"/>
</dbReference>
<name>A0A3E2B1N6_9FIRM</name>
<dbReference type="SMART" id="SM00278">
    <property type="entry name" value="HhH1"/>
    <property type="match status" value="2"/>
</dbReference>
<dbReference type="Gene3D" id="1.10.150.320">
    <property type="entry name" value="Photosystem II 12 kDa extrinsic protein"/>
    <property type="match status" value="1"/>
</dbReference>
<dbReference type="Proteomes" id="UP000260649">
    <property type="component" value="Unassembled WGS sequence"/>
</dbReference>
<protein>
    <submittedName>
        <fullName evidence="3">ComEA family DNA-binding protein</fullName>
    </submittedName>
</protein>
<sequence length="237" mass="25833">MRSAAVASTVMDSTPSYSMALAKGISKPVSSDKVRKKEMARISVFFIGNIHIPCYNHFVSSHSRPRTGEWNEIERKFTHYHNKARHKTQWGRGTMAGKFAKISWLEGAVLLLTACFAAGTLLWFHTVQPEEVQVTKNPTAQTSQPAEEPEAPGMLEGEVLDLNTATLSDLMRLPGIGEKKGSAILAWRQEKGGFSAVEELLEVKGIGEATLERLRPYVTVGVPAVEKGGDHGTDSGG</sequence>
<keyword evidence="3" id="KW-0238">DNA-binding</keyword>
<dbReference type="GO" id="GO:0003677">
    <property type="term" value="F:DNA binding"/>
    <property type="evidence" value="ECO:0007669"/>
    <property type="project" value="UniProtKB-KW"/>
</dbReference>
<evidence type="ECO:0000256" key="1">
    <source>
        <dbReference type="SAM" id="Phobius"/>
    </source>
</evidence>
<dbReference type="SUPFAM" id="SSF47781">
    <property type="entry name" value="RuvA domain 2-like"/>
    <property type="match status" value="1"/>
</dbReference>
<evidence type="ECO:0000313" key="3">
    <source>
        <dbReference type="EMBL" id="RFT05905.1"/>
    </source>
</evidence>
<keyword evidence="4" id="KW-1185">Reference proteome</keyword>
<evidence type="ECO:0000313" key="4">
    <source>
        <dbReference type="Proteomes" id="UP000260649"/>
    </source>
</evidence>
<accession>A0A3E2B1N6</accession>
<reference evidence="3 4" key="1">
    <citation type="submission" date="2018-07" db="EMBL/GenBank/DDBJ databases">
        <title>GABA Modulating Bacteria of the Human Gut Microbiota.</title>
        <authorList>
            <person name="Strandwitz P."/>
            <person name="Kim K.H."/>
            <person name="Terekhova D."/>
            <person name="Liu J.K."/>
            <person name="Sharma A."/>
            <person name="Levering J."/>
            <person name="Mcdonald D."/>
            <person name="Dietrich D."/>
            <person name="Ramadhar T.R."/>
            <person name="Lekbua A."/>
            <person name="Mroue N."/>
            <person name="Liston C."/>
            <person name="Stewart E.J."/>
            <person name="Dubin M.J."/>
            <person name="Zengler K."/>
            <person name="Knight R."/>
            <person name="Gilbert J.A."/>
            <person name="Clardy J."/>
            <person name="Lewis K."/>
        </authorList>
    </citation>
    <scope>NUCLEOTIDE SEQUENCE [LARGE SCALE GENOMIC DNA]</scope>
    <source>
        <strain evidence="3 4">KLE1738</strain>
    </source>
</reference>
<dbReference type="GO" id="GO:0015627">
    <property type="term" value="C:type II protein secretion system complex"/>
    <property type="evidence" value="ECO:0007669"/>
    <property type="project" value="TreeGrafter"/>
</dbReference>
<dbReference type="OrthoDB" id="9790239at2"/>
<dbReference type="GO" id="GO:0006281">
    <property type="term" value="P:DNA repair"/>
    <property type="evidence" value="ECO:0007669"/>
    <property type="project" value="InterPro"/>
</dbReference>
<feature type="transmembrane region" description="Helical" evidence="1">
    <location>
        <begin position="102"/>
        <end position="124"/>
    </location>
</feature>
<dbReference type="EMBL" id="QQRQ01000023">
    <property type="protein sequence ID" value="RFT05905.1"/>
    <property type="molecule type" value="Genomic_DNA"/>
</dbReference>
<dbReference type="Pfam" id="PF12836">
    <property type="entry name" value="HHH_3"/>
    <property type="match status" value="1"/>
</dbReference>
<dbReference type="InterPro" id="IPR051675">
    <property type="entry name" value="Endo/Exo/Phosphatase_dom_1"/>
</dbReference>
<dbReference type="InterPro" id="IPR004509">
    <property type="entry name" value="Competence_ComEA_HhH"/>
</dbReference>
<feature type="domain" description="Helix-hairpin-helix DNA-binding motif class 1" evidence="2">
    <location>
        <begin position="168"/>
        <end position="187"/>
    </location>
</feature>
<keyword evidence="1" id="KW-0472">Membrane</keyword>
<evidence type="ECO:0000259" key="2">
    <source>
        <dbReference type="SMART" id="SM00278"/>
    </source>
</evidence>